<dbReference type="SUPFAM" id="SSF54909">
    <property type="entry name" value="Dimeric alpha+beta barrel"/>
    <property type="match status" value="1"/>
</dbReference>
<evidence type="ECO:0000313" key="2">
    <source>
        <dbReference type="EMBL" id="TDA38132.1"/>
    </source>
</evidence>
<name>A0A523BB97_9CREN</name>
<organism evidence="2 3">
    <name type="scientific">Thermoproteota archaeon</name>
    <dbReference type="NCBI Taxonomy" id="2056631"/>
    <lineage>
        <taxon>Archaea</taxon>
        <taxon>Thermoproteota</taxon>
    </lineage>
</organism>
<dbReference type="InterPro" id="IPR011008">
    <property type="entry name" value="Dimeric_a/b-barrel"/>
</dbReference>
<comment type="caution">
    <text evidence="2">The sequence shown here is derived from an EMBL/GenBank/DDBJ whole genome shotgun (WGS) entry which is preliminary data.</text>
</comment>
<gene>
    <name evidence="2" type="ORF">DSO08_04670</name>
</gene>
<feature type="domain" description="Transcription regulator AsnC/Lrp ligand binding" evidence="1">
    <location>
        <begin position="7"/>
        <end position="72"/>
    </location>
</feature>
<proteinExistence type="predicted"/>
<sequence>MVQVLVLINAEKVSVLDIVSKLEKMPEVLDVFPTFGRFDVVAFFNAESRESVKDLVRRIAALDGVLKTETLVEL</sequence>
<dbReference type="InterPro" id="IPR019887">
    <property type="entry name" value="Tscrpt_reg_AsnC/Lrp_C"/>
</dbReference>
<accession>A0A523BB97</accession>
<reference evidence="2 3" key="1">
    <citation type="journal article" date="2019" name="Nat. Microbiol.">
        <title>Expanding anaerobic alkane metabolism in the domain of Archaea.</title>
        <authorList>
            <person name="Wang Y."/>
            <person name="Wegener G."/>
            <person name="Hou J."/>
            <person name="Wang F."/>
            <person name="Xiao X."/>
        </authorList>
    </citation>
    <scope>NUCLEOTIDE SEQUENCE [LARGE SCALE GENOMIC DNA]</scope>
    <source>
        <strain evidence="2">WYZ-LMO10</strain>
    </source>
</reference>
<protein>
    <recommendedName>
        <fullName evidence="1">Transcription regulator AsnC/Lrp ligand binding domain-containing protein</fullName>
    </recommendedName>
</protein>
<dbReference type="AlphaFoldDB" id="A0A523BB97"/>
<dbReference type="Pfam" id="PF01037">
    <property type="entry name" value="AsnC_trans_reg"/>
    <property type="match status" value="1"/>
</dbReference>
<dbReference type="EMBL" id="QNVH01000046">
    <property type="protein sequence ID" value="TDA38132.1"/>
    <property type="molecule type" value="Genomic_DNA"/>
</dbReference>
<dbReference type="Gene3D" id="3.30.70.920">
    <property type="match status" value="1"/>
</dbReference>
<evidence type="ECO:0000259" key="1">
    <source>
        <dbReference type="Pfam" id="PF01037"/>
    </source>
</evidence>
<evidence type="ECO:0000313" key="3">
    <source>
        <dbReference type="Proteomes" id="UP000315399"/>
    </source>
</evidence>
<dbReference type="Proteomes" id="UP000315399">
    <property type="component" value="Unassembled WGS sequence"/>
</dbReference>